<organism evidence="3 4">
    <name type="scientific">Streptomyces yaizuensis</name>
    <dbReference type="NCBI Taxonomy" id="2989713"/>
    <lineage>
        <taxon>Bacteria</taxon>
        <taxon>Bacillati</taxon>
        <taxon>Actinomycetota</taxon>
        <taxon>Actinomycetes</taxon>
        <taxon>Kitasatosporales</taxon>
        <taxon>Streptomycetaceae</taxon>
        <taxon>Streptomyces</taxon>
    </lineage>
</organism>
<dbReference type="PROSITE" id="PS51257">
    <property type="entry name" value="PROKAR_LIPOPROTEIN"/>
    <property type="match status" value="1"/>
</dbReference>
<feature type="compositionally biased region" description="Basic and acidic residues" evidence="1">
    <location>
        <begin position="103"/>
        <end position="118"/>
    </location>
</feature>
<evidence type="ECO:0000256" key="1">
    <source>
        <dbReference type="SAM" id="MobiDB-lite"/>
    </source>
</evidence>
<feature type="signal peptide" evidence="2">
    <location>
        <begin position="1"/>
        <end position="27"/>
    </location>
</feature>
<feature type="chain" id="PRO_5045127423" evidence="2">
    <location>
        <begin position="28"/>
        <end position="315"/>
    </location>
</feature>
<dbReference type="PROSITE" id="PS51318">
    <property type="entry name" value="TAT"/>
    <property type="match status" value="1"/>
</dbReference>
<dbReference type="RefSeq" id="WP_323451807.1">
    <property type="nucleotide sequence ID" value="NZ_BSBI01000025.1"/>
</dbReference>
<evidence type="ECO:0000313" key="4">
    <source>
        <dbReference type="Proteomes" id="UP001291653"/>
    </source>
</evidence>
<sequence length="315" mass="34122">MPLFPPRRGRRRAVMPGCVAVALAVLAGCTSGSGGSASAGQEHGGEPLLGRIPVVVAGHGLKLPLDAYLVDDQRMRRLNQARADAIDRCTRDFGFRYRPPGPPRKETGPRSSTDRRYGITDATVAAQDGYGLGDRDPARQPPPERPSFSRQQETVVFGNGRTRVRGREVPEGGCAGQADAVLGLARPDGPDLDLPLRLSNDAFEASRKDSRTREVFARWSQCMAAAGYDYRDPLVPPGDPQLRDAPEKEAVRAALQDIACKKQTNLTGTWFAVETAYQKRTVDRNRAELESVRQTITNALRGTAGTHMPTGPAPD</sequence>
<protein>
    <submittedName>
        <fullName evidence="3">DUF2477 domain-containing protein</fullName>
    </submittedName>
</protein>
<keyword evidence="4" id="KW-1185">Reference proteome</keyword>
<accession>A0ABQ5PBC7</accession>
<feature type="region of interest" description="Disordered" evidence="1">
    <location>
        <begin position="92"/>
        <end position="158"/>
    </location>
</feature>
<evidence type="ECO:0000313" key="3">
    <source>
        <dbReference type="EMBL" id="GLF99879.1"/>
    </source>
</evidence>
<reference evidence="3 4" key="1">
    <citation type="submission" date="2022-10" db="EMBL/GenBank/DDBJ databases">
        <title>Draft genome sequence of Streptomyces sp. YSPA8.</title>
        <authorList>
            <person name="Moriuchi R."/>
            <person name="Dohra H."/>
            <person name="Yamamura H."/>
            <person name="Kodani S."/>
        </authorList>
    </citation>
    <scope>NUCLEOTIDE SEQUENCE [LARGE SCALE GENOMIC DNA]</scope>
    <source>
        <strain evidence="3 4">YSPA8</strain>
    </source>
</reference>
<proteinExistence type="predicted"/>
<dbReference type="InterPro" id="IPR006311">
    <property type="entry name" value="TAT_signal"/>
</dbReference>
<gene>
    <name evidence="3" type="ORF">SYYSPA8_36300</name>
</gene>
<keyword evidence="2" id="KW-0732">Signal</keyword>
<dbReference type="EMBL" id="BSBI01000025">
    <property type="protein sequence ID" value="GLF99879.1"/>
    <property type="molecule type" value="Genomic_DNA"/>
</dbReference>
<name>A0ABQ5PBC7_9ACTN</name>
<evidence type="ECO:0000256" key="2">
    <source>
        <dbReference type="SAM" id="SignalP"/>
    </source>
</evidence>
<comment type="caution">
    <text evidence="3">The sequence shown here is derived from an EMBL/GenBank/DDBJ whole genome shotgun (WGS) entry which is preliminary data.</text>
</comment>
<dbReference type="Proteomes" id="UP001291653">
    <property type="component" value="Unassembled WGS sequence"/>
</dbReference>